<proteinExistence type="predicted"/>
<evidence type="ECO:0000313" key="2">
    <source>
        <dbReference type="Proteomes" id="UP000001194"/>
    </source>
</evidence>
<dbReference type="HOGENOM" id="CLU_2886208_0_0_1"/>
<dbReference type="KEGG" id="lbc:LACBIDRAFT_307189"/>
<name>B0DPL0_LACBS</name>
<dbReference type="AlphaFoldDB" id="B0DPL0"/>
<dbReference type="EMBL" id="DS547124">
    <property type="protein sequence ID" value="EDR03393.1"/>
    <property type="molecule type" value="Genomic_DNA"/>
</dbReference>
<reference evidence="1 2" key="1">
    <citation type="journal article" date="2008" name="Nature">
        <title>The genome of Laccaria bicolor provides insights into mycorrhizal symbiosis.</title>
        <authorList>
            <person name="Martin F."/>
            <person name="Aerts A."/>
            <person name="Ahren D."/>
            <person name="Brun A."/>
            <person name="Danchin E.G.J."/>
            <person name="Duchaussoy F."/>
            <person name="Gibon J."/>
            <person name="Kohler A."/>
            <person name="Lindquist E."/>
            <person name="Pereda V."/>
            <person name="Salamov A."/>
            <person name="Shapiro H.J."/>
            <person name="Wuyts J."/>
            <person name="Blaudez D."/>
            <person name="Buee M."/>
            <person name="Brokstein P."/>
            <person name="Canbaeck B."/>
            <person name="Cohen D."/>
            <person name="Courty P.E."/>
            <person name="Coutinho P.M."/>
            <person name="Delaruelle C."/>
            <person name="Detter J.C."/>
            <person name="Deveau A."/>
            <person name="DiFazio S."/>
            <person name="Duplessis S."/>
            <person name="Fraissinet-Tachet L."/>
            <person name="Lucic E."/>
            <person name="Frey-Klett P."/>
            <person name="Fourrey C."/>
            <person name="Feussner I."/>
            <person name="Gay G."/>
            <person name="Grimwood J."/>
            <person name="Hoegger P.J."/>
            <person name="Jain P."/>
            <person name="Kilaru S."/>
            <person name="Labbe J."/>
            <person name="Lin Y.C."/>
            <person name="Legue V."/>
            <person name="Le Tacon F."/>
            <person name="Marmeisse R."/>
            <person name="Melayah D."/>
            <person name="Montanini B."/>
            <person name="Muratet M."/>
            <person name="Nehls U."/>
            <person name="Niculita-Hirzel H."/>
            <person name="Oudot-Le Secq M.P."/>
            <person name="Peter M."/>
            <person name="Quesneville H."/>
            <person name="Rajashekar B."/>
            <person name="Reich M."/>
            <person name="Rouhier N."/>
            <person name="Schmutz J."/>
            <person name="Yin T."/>
            <person name="Chalot M."/>
            <person name="Henrissat B."/>
            <person name="Kuees U."/>
            <person name="Lucas S."/>
            <person name="Van de Peer Y."/>
            <person name="Podila G.K."/>
            <person name="Polle A."/>
            <person name="Pukkila P.J."/>
            <person name="Richardson P.M."/>
            <person name="Rouze P."/>
            <person name="Sanders I.R."/>
            <person name="Stajich J.E."/>
            <person name="Tunlid A."/>
            <person name="Tuskan G."/>
            <person name="Grigoriev I.V."/>
        </authorList>
    </citation>
    <scope>NUCLEOTIDE SEQUENCE [LARGE SCALE GENOMIC DNA]</scope>
    <source>
        <strain evidence="2">S238N-H82 / ATCC MYA-4686</strain>
    </source>
</reference>
<organism evidence="2">
    <name type="scientific">Laccaria bicolor (strain S238N-H82 / ATCC MYA-4686)</name>
    <name type="common">Bicoloured deceiver</name>
    <name type="synonym">Laccaria laccata var. bicolor</name>
    <dbReference type="NCBI Taxonomy" id="486041"/>
    <lineage>
        <taxon>Eukaryota</taxon>
        <taxon>Fungi</taxon>
        <taxon>Dikarya</taxon>
        <taxon>Basidiomycota</taxon>
        <taxon>Agaricomycotina</taxon>
        <taxon>Agaricomycetes</taxon>
        <taxon>Agaricomycetidae</taxon>
        <taxon>Agaricales</taxon>
        <taxon>Agaricineae</taxon>
        <taxon>Hydnangiaceae</taxon>
        <taxon>Laccaria</taxon>
    </lineage>
</organism>
<dbReference type="RefSeq" id="XP_001885849.1">
    <property type="nucleotide sequence ID" value="XM_001885814.1"/>
</dbReference>
<sequence length="63" mass="6910">MPSADTCGHRLRASCEPKGSICGHLRADQSSCMHIRPSEPSICGHLQASAHLAEISYFLRFLQ</sequence>
<dbReference type="OrthoDB" id="3084317at2759"/>
<protein>
    <submittedName>
        <fullName evidence="1">Predicted protein</fullName>
    </submittedName>
</protein>
<dbReference type="InParanoid" id="B0DPL0"/>
<keyword evidence="2" id="KW-1185">Reference proteome</keyword>
<evidence type="ECO:0000313" key="1">
    <source>
        <dbReference type="EMBL" id="EDR03393.1"/>
    </source>
</evidence>
<dbReference type="GeneID" id="6081484"/>
<gene>
    <name evidence="1" type="ORF">LACBIDRAFT_307189</name>
</gene>
<dbReference type="Proteomes" id="UP000001194">
    <property type="component" value="Unassembled WGS sequence"/>
</dbReference>
<accession>B0DPL0</accession>